<organism evidence="2 3">
    <name type="scientific">Maribacter ulvicola</name>
    <dbReference type="NCBI Taxonomy" id="228959"/>
    <lineage>
        <taxon>Bacteria</taxon>
        <taxon>Pseudomonadati</taxon>
        <taxon>Bacteroidota</taxon>
        <taxon>Flavobacteriia</taxon>
        <taxon>Flavobacteriales</taxon>
        <taxon>Flavobacteriaceae</taxon>
        <taxon>Maribacter</taxon>
    </lineage>
</organism>
<evidence type="ECO:0000256" key="1">
    <source>
        <dbReference type="SAM" id="MobiDB-lite"/>
    </source>
</evidence>
<dbReference type="Proteomes" id="UP000186953">
    <property type="component" value="Unassembled WGS sequence"/>
</dbReference>
<name>A0A1N7ASE3_9FLAO</name>
<keyword evidence="3" id="KW-1185">Reference proteome</keyword>
<evidence type="ECO:0000313" key="3">
    <source>
        <dbReference type="Proteomes" id="UP000186953"/>
    </source>
</evidence>
<accession>A0A1N7ASE3</accession>
<dbReference type="EMBL" id="FTMA01000014">
    <property type="protein sequence ID" value="SIR41898.1"/>
    <property type="molecule type" value="Genomic_DNA"/>
</dbReference>
<dbReference type="AlphaFoldDB" id="A0A1N7ASE3"/>
<reference evidence="3" key="1">
    <citation type="submission" date="2017-01" db="EMBL/GenBank/DDBJ databases">
        <authorList>
            <person name="Varghese N."/>
            <person name="Submissions S."/>
        </authorList>
    </citation>
    <scope>NUCLEOTIDE SEQUENCE [LARGE SCALE GENOMIC DNA]</scope>
    <source>
        <strain evidence="3">DSM 15366</strain>
    </source>
</reference>
<evidence type="ECO:0000313" key="2">
    <source>
        <dbReference type="EMBL" id="SIR41898.1"/>
    </source>
</evidence>
<protein>
    <submittedName>
        <fullName evidence="2">Uncharacterized protein</fullName>
    </submittedName>
</protein>
<feature type="compositionally biased region" description="Basic and acidic residues" evidence="1">
    <location>
        <begin position="22"/>
        <end position="31"/>
    </location>
</feature>
<gene>
    <name evidence="2" type="ORF">SAMN05421797_11430</name>
</gene>
<feature type="region of interest" description="Disordered" evidence="1">
    <location>
        <begin position="1"/>
        <end position="41"/>
    </location>
</feature>
<proteinExistence type="predicted"/>
<sequence>MDLFYNIKPVHGNAKNTYDRTPTGEKGHAPVRDSLQSQEVP</sequence>